<dbReference type="InterPro" id="IPR036396">
    <property type="entry name" value="Cyt_P450_sf"/>
</dbReference>
<dbReference type="Pfam" id="PF03098">
    <property type="entry name" value="An_peroxidase"/>
    <property type="match status" value="1"/>
</dbReference>
<dbReference type="PRINTS" id="PR00457">
    <property type="entry name" value="ANPEROXIDASE"/>
</dbReference>
<dbReference type="GO" id="GO:0004601">
    <property type="term" value="F:peroxidase activity"/>
    <property type="evidence" value="ECO:0007669"/>
    <property type="project" value="InterPro"/>
</dbReference>
<dbReference type="Gene3D" id="1.10.640.10">
    <property type="entry name" value="Haem peroxidase domain superfamily, animal type"/>
    <property type="match status" value="1"/>
</dbReference>
<reference evidence="7 8" key="1">
    <citation type="journal article" date="2018" name="Sci. Rep.">
        <title>Genome sequence of the cauliflower mushroom Sparassis crispa (Hanabiratake) and its association with beneficial usage.</title>
        <authorList>
            <person name="Kiyama R."/>
            <person name="Furutani Y."/>
            <person name="Kawaguchi K."/>
            <person name="Nakanishi T."/>
        </authorList>
    </citation>
    <scope>NUCLEOTIDE SEQUENCE [LARGE SCALE GENOMIC DNA]</scope>
</reference>
<keyword evidence="5 6" id="KW-0408">Iron</keyword>
<dbReference type="InParanoid" id="A0A401GQR2"/>
<keyword evidence="4" id="KW-0560">Oxidoreductase</keyword>
<dbReference type="STRING" id="139825.A0A401GQR2"/>
<dbReference type="GeneID" id="38781416"/>
<dbReference type="AlphaFoldDB" id="A0A401GQR2"/>
<dbReference type="Proteomes" id="UP000287166">
    <property type="component" value="Unassembled WGS sequence"/>
</dbReference>
<dbReference type="EMBL" id="BFAD01000006">
    <property type="protein sequence ID" value="GBE84499.1"/>
    <property type="molecule type" value="Genomic_DNA"/>
</dbReference>
<dbReference type="PROSITE" id="PS50292">
    <property type="entry name" value="PEROXIDASE_3"/>
    <property type="match status" value="1"/>
</dbReference>
<dbReference type="SUPFAM" id="SSF48264">
    <property type="entry name" value="Cytochrome P450"/>
    <property type="match status" value="1"/>
</dbReference>
<keyword evidence="3" id="KW-0223">Dioxygenase</keyword>
<dbReference type="OrthoDB" id="823504at2759"/>
<feature type="binding site" description="axial binding residue" evidence="6">
    <location>
        <position position="345"/>
    </location>
    <ligand>
        <name>heme b</name>
        <dbReference type="ChEBI" id="CHEBI:60344"/>
    </ligand>
    <ligandPart>
        <name>Fe</name>
        <dbReference type="ChEBI" id="CHEBI:18248"/>
    </ligandPart>
</feature>
<dbReference type="Gene3D" id="1.10.630.10">
    <property type="entry name" value="Cytochrome P450"/>
    <property type="match status" value="1"/>
</dbReference>
<evidence type="ECO:0000313" key="7">
    <source>
        <dbReference type="EMBL" id="GBE84499.1"/>
    </source>
</evidence>
<evidence type="ECO:0000256" key="3">
    <source>
        <dbReference type="ARBA" id="ARBA00022964"/>
    </source>
</evidence>
<dbReference type="GO" id="GO:0004497">
    <property type="term" value="F:monooxygenase activity"/>
    <property type="evidence" value="ECO:0007669"/>
    <property type="project" value="InterPro"/>
</dbReference>
<keyword evidence="1 6" id="KW-0349">Heme</keyword>
<evidence type="ECO:0000256" key="5">
    <source>
        <dbReference type="ARBA" id="ARBA00023004"/>
    </source>
</evidence>
<dbReference type="GO" id="GO:0005506">
    <property type="term" value="F:iron ion binding"/>
    <property type="evidence" value="ECO:0007669"/>
    <property type="project" value="InterPro"/>
</dbReference>
<protein>
    <submittedName>
        <fullName evidence="7">Linoleate 10R-lipoxygenase</fullName>
    </submittedName>
</protein>
<dbReference type="InterPro" id="IPR037120">
    <property type="entry name" value="Haem_peroxidase_sf_animal"/>
</dbReference>
<gene>
    <name evidence="7" type="ORF">SCP_0604780</name>
</gene>
<evidence type="ECO:0000256" key="1">
    <source>
        <dbReference type="ARBA" id="ARBA00022617"/>
    </source>
</evidence>
<accession>A0A401GQR2</accession>
<keyword evidence="2 6" id="KW-0479">Metal-binding</keyword>
<proteinExistence type="predicted"/>
<dbReference type="GO" id="GO:0006631">
    <property type="term" value="P:fatty acid metabolic process"/>
    <property type="evidence" value="ECO:0007669"/>
    <property type="project" value="UniProtKB-ARBA"/>
</dbReference>
<comment type="caution">
    <text evidence="7">The sequence shown here is derived from an EMBL/GenBank/DDBJ whole genome shotgun (WGS) entry which is preliminary data.</text>
</comment>
<dbReference type="RefSeq" id="XP_027615412.1">
    <property type="nucleotide sequence ID" value="XM_027759611.1"/>
</dbReference>
<dbReference type="PANTHER" id="PTHR11903">
    <property type="entry name" value="PROSTAGLANDIN G/H SYNTHASE"/>
    <property type="match status" value="1"/>
</dbReference>
<dbReference type="InterPro" id="IPR019791">
    <property type="entry name" value="Haem_peroxidase_animal"/>
</dbReference>
<dbReference type="GO" id="GO:0051213">
    <property type="term" value="F:dioxygenase activity"/>
    <property type="evidence" value="ECO:0007669"/>
    <property type="project" value="UniProtKB-KW"/>
</dbReference>
<sequence length="1008" mass="112496">MVRRGPAFTAKDLPAYIDAAKNLNGPGIDDRKFLLEKLVTLMSRLPDDSTFANRLQSVFVDVLYKDLPHPPSGYLALPRDTVKSAANASSQAVKYAFRSADGSNYNPLLPSLGKAGSPYARSVPSTHPLPPSFLPDPGLVFDTLLKRDEFVPHPGGISSLFFAFADLVIHSIFNTNAMDWTINDASSYLDLSPLYGSSDREVDSVRRKDGTGRLWNDVFADNRLLFMPPSACALLVLFCRNHNYVADMILKINENRTYSNPAKLDDAARHVQDEEIFQRSRLVNTCLFMQVILGDYVAAILGLVRDGSAWRLNPLETMRELSHEFAPQGEGNAVSVEFNLLYRWHATSSIPDEQFISNLFNKLFDGKDFSKIGIKDFKGAVYKYLIKPSSDIKSWTFGDLKRDEDGSFRDDDLAKLLQDATESSASAFKARGIPEALRVIEILGIEQARSWGTCSLNEFRKFIGLRPYADFKEWNPDPKVYIAAEALYHDIDNLELHVGLQAEEAKIPMPGAGLCPGYTISRAILADAVCLTRGDRFLTVDFTPFNLTSWGYQDCLFDRHDGSYGGMLTKLLFRALPQHYPAGCAYAHFPFMVPARMKEYMSRLPDSPVDSYVWSRPVKSSVTVVRVEPTVTQVLSETEKFSPLSDVRLADLFHSVIPDRASVRRVMFNESEVLRWSDSFKQLTQQLIRSKSIELDHVGTSDKYVDIVRDVINLVPVYWVADQIAGLPMKTLENPRGEFREQALFGMFADAANYLYLDLSPVHDFSLRVRATNTANQVCQYIRGHLTKLSEGTLSSGGIADTVKHWIAGANDHSNHFLAGVLAAANGSSPEEIAAGIFAEVVATTALYSNALAHVVDYYLDDQRRDKFVQVISSNDKQSEDETVKAVREALRCHPSLTGVYRVVRVPASLKNIGEVRSGDNLFVESSDVSRALEMNGLFSSCFFEKTAYQILKVIFLLADIKRVSGQSGQMNQLVLGSKEISQFTYINANGEVTPWPVSLVVQYKEKV</sequence>
<dbReference type="CDD" id="cd09817">
    <property type="entry name" value="linoleate_diol_synthase_like"/>
    <property type="match status" value="1"/>
</dbReference>
<evidence type="ECO:0000313" key="8">
    <source>
        <dbReference type="Proteomes" id="UP000287166"/>
    </source>
</evidence>
<dbReference type="InterPro" id="IPR010255">
    <property type="entry name" value="Haem_peroxidase_sf"/>
</dbReference>
<dbReference type="GO" id="GO:0006979">
    <property type="term" value="P:response to oxidative stress"/>
    <property type="evidence" value="ECO:0007669"/>
    <property type="project" value="InterPro"/>
</dbReference>
<organism evidence="7 8">
    <name type="scientific">Sparassis crispa</name>
    <dbReference type="NCBI Taxonomy" id="139825"/>
    <lineage>
        <taxon>Eukaryota</taxon>
        <taxon>Fungi</taxon>
        <taxon>Dikarya</taxon>
        <taxon>Basidiomycota</taxon>
        <taxon>Agaricomycotina</taxon>
        <taxon>Agaricomycetes</taxon>
        <taxon>Polyporales</taxon>
        <taxon>Sparassidaceae</taxon>
        <taxon>Sparassis</taxon>
    </lineage>
</organism>
<evidence type="ECO:0000256" key="2">
    <source>
        <dbReference type="ARBA" id="ARBA00022723"/>
    </source>
</evidence>
<dbReference type="SUPFAM" id="SSF48113">
    <property type="entry name" value="Heme-dependent peroxidases"/>
    <property type="match status" value="1"/>
</dbReference>
<dbReference type="InterPro" id="IPR034812">
    <property type="entry name" value="Ppo-like_N"/>
</dbReference>
<dbReference type="GO" id="GO:0020037">
    <property type="term" value="F:heme binding"/>
    <property type="evidence" value="ECO:0007669"/>
    <property type="project" value="InterPro"/>
</dbReference>
<dbReference type="PANTHER" id="PTHR11903:SF37">
    <property type="entry name" value="PSI-PRODUCING OXYGENASE A"/>
    <property type="match status" value="1"/>
</dbReference>
<dbReference type="InterPro" id="IPR050783">
    <property type="entry name" value="Oxylipin_biosynth_metab"/>
</dbReference>
<dbReference type="GO" id="GO:0016705">
    <property type="term" value="F:oxidoreductase activity, acting on paired donors, with incorporation or reduction of molecular oxygen"/>
    <property type="evidence" value="ECO:0007669"/>
    <property type="project" value="InterPro"/>
</dbReference>
<evidence type="ECO:0000256" key="4">
    <source>
        <dbReference type="ARBA" id="ARBA00023002"/>
    </source>
</evidence>
<keyword evidence="8" id="KW-1185">Reference proteome</keyword>
<name>A0A401GQR2_9APHY</name>
<evidence type="ECO:0000256" key="6">
    <source>
        <dbReference type="PIRSR" id="PIRSR619791-2"/>
    </source>
</evidence>